<evidence type="ECO:0000256" key="1">
    <source>
        <dbReference type="SAM" id="Phobius"/>
    </source>
</evidence>
<keyword evidence="1" id="KW-0472">Membrane</keyword>
<keyword evidence="3" id="KW-0614">Plasmid</keyword>
<sequence length="465" mass="52698">MLKTLIYRLVAAGIIVLVIALALFSREGAGWRWLTKGGWHTSARIDSLTPQEPEWAAIAWRYFQNNTQLQTGLVNGSDKQPRVTLWQMGDTLIALLSARELGLVPEDEFDARISRLLGTLNRLALTNTRTPGRLYSSQTAMPIDYTGKSISSGWSAKDMARLMLALRLTAERAPHYREYLDKIILRWNFCSVINNEGELWSASVQNGQPVVREELRLGESEYAASAFRLWGFPASKAFTPPARNVIVYQRSLSVDARDPRTTWQPSLLTTLPAMLPGLEFGWQPPGVPPDVQKLMRTRAEGIWLSQKSRWERDKLLTARADFSLSHAPWHLEDTVWGNGYAWNTLGDDGRDYRQLSQVSTKAVFILWTLWKNDYTDVLMAVTKHLNSPQRGWFEGRVEATGDINPMITLSTNAMVLESLFYKHNGGPLFDNHFDTDNSYFTHRLADEFNRPGLCLPGERKGRSAP</sequence>
<dbReference type="Gene3D" id="1.50.10.140">
    <property type="match status" value="1"/>
</dbReference>
<geneLocation type="plasmid" evidence="3 6">
    <name>pDSJ10</name>
</geneLocation>
<organism evidence="4 5">
    <name type="scientific">Pantoea stewartii subsp. stewartii DC283</name>
    <dbReference type="NCBI Taxonomy" id="660596"/>
    <lineage>
        <taxon>Bacteria</taxon>
        <taxon>Pseudomonadati</taxon>
        <taxon>Pseudomonadota</taxon>
        <taxon>Gammaproteobacteria</taxon>
        <taxon>Enterobacterales</taxon>
        <taxon>Erwiniaceae</taxon>
        <taxon>Pantoea</taxon>
    </lineage>
</organism>
<keyword evidence="6" id="KW-1185">Reference proteome</keyword>
<dbReference type="KEGG" id="pstw:DSJ_25225"/>
<dbReference type="EMBL" id="AHIE01000038">
    <property type="protein sequence ID" value="EHT98091.1"/>
    <property type="molecule type" value="Genomic_DNA"/>
</dbReference>
<accession>H3RK50</accession>
<dbReference type="Proteomes" id="UP000005050">
    <property type="component" value="Unassembled WGS sequence"/>
</dbReference>
<feature type="transmembrane region" description="Helical" evidence="1">
    <location>
        <begin position="6"/>
        <end position="24"/>
    </location>
</feature>
<dbReference type="eggNOG" id="COG3459">
    <property type="taxonomic scope" value="Bacteria"/>
</dbReference>
<reference evidence="4 5" key="1">
    <citation type="journal article" date="2012" name="Mol. Microbiol.">
        <title>The genetic and structural basis of two distinct terminal side branch residues in stewartan and amylovoran exopolysaccharides and their potential role in host adaptation.</title>
        <authorList>
            <person name="Wang X."/>
            <person name="Yang F."/>
            <person name="von Bodman S.B."/>
        </authorList>
    </citation>
    <scope>NUCLEOTIDE SEQUENCE [LARGE SCALE GENOMIC DNA]</scope>
    <source>
        <strain evidence="4 5">DC283</strain>
    </source>
</reference>
<keyword evidence="1" id="KW-0812">Transmembrane</keyword>
<feature type="domain" description="DUF3131" evidence="2">
    <location>
        <begin position="54"/>
        <end position="425"/>
    </location>
</feature>
<evidence type="ECO:0000313" key="6">
    <source>
        <dbReference type="Proteomes" id="UP000192380"/>
    </source>
</evidence>
<reference evidence="4" key="2">
    <citation type="submission" date="2012-01" db="EMBL/GenBank/DDBJ databases">
        <authorList>
            <person name="Biehl B.S."/>
            <person name="Ding Y."/>
            <person name="Dugan-Rocha S.P."/>
            <person name="Gibbs R.A."/>
            <person name="Glasner J.D."/>
            <person name="Kovar C."/>
            <person name="Muzny D.M."/>
            <person name="Neeno-Eckwall E.C."/>
            <person name="Perna N.T."/>
            <person name="Qin X."/>
            <person name="von Bodman S.B."/>
            <person name="Weinstock G.M."/>
        </authorList>
    </citation>
    <scope>NUCLEOTIDE SEQUENCE</scope>
    <source>
        <strain evidence="4">DC283</strain>
    </source>
</reference>
<dbReference type="Proteomes" id="UP000192380">
    <property type="component" value="Plasmid pDSJ10"/>
</dbReference>
<evidence type="ECO:0000313" key="4">
    <source>
        <dbReference type="EMBL" id="EHT98091.1"/>
    </source>
</evidence>
<dbReference type="AlphaFoldDB" id="H3RK50"/>
<gene>
    <name evidence="4" type="ORF">CKS_3215</name>
    <name evidence="3" type="ORF">DSJ_25225</name>
</gene>
<dbReference type="PATRIC" id="fig|660596.6.peg.4743"/>
<dbReference type="RefSeq" id="WP_006121907.1">
    <property type="nucleotide sequence ID" value="NZ_AHIE01000038.1"/>
</dbReference>
<evidence type="ECO:0000313" key="5">
    <source>
        <dbReference type="Proteomes" id="UP000005050"/>
    </source>
</evidence>
<evidence type="ECO:0000313" key="3">
    <source>
        <dbReference type="EMBL" id="ARF52532.1"/>
    </source>
</evidence>
<dbReference type="OrthoDB" id="9147113at2"/>
<keyword evidence="1" id="KW-1133">Transmembrane helix</keyword>
<reference evidence="3 6" key="3">
    <citation type="submission" date="2016-10" db="EMBL/GenBank/DDBJ databases">
        <title>Complete Genome Assembly of Pantoea stewartii subsp. stewartii DC283, a Corn Pathogen.</title>
        <authorList>
            <person name="Duong D.A."/>
            <person name="Stevens A.M."/>
            <person name="Jensen R.V."/>
        </authorList>
    </citation>
    <scope>NUCLEOTIDE SEQUENCE [LARGE SCALE GENOMIC DNA]</scope>
    <source>
        <strain evidence="3 6">DC283</strain>
        <plasmid evidence="3 6">pDSJ10</plasmid>
    </source>
</reference>
<dbReference type="InterPro" id="IPR021478">
    <property type="entry name" value="DUF3131"/>
</dbReference>
<evidence type="ECO:0000259" key="2">
    <source>
        <dbReference type="Pfam" id="PF11329"/>
    </source>
</evidence>
<name>H3RK50_PANSE</name>
<proteinExistence type="predicted"/>
<dbReference type="EMBL" id="CP017591">
    <property type="protein sequence ID" value="ARF52532.1"/>
    <property type="molecule type" value="Genomic_DNA"/>
</dbReference>
<protein>
    <recommendedName>
        <fullName evidence="2">DUF3131 domain-containing protein</fullName>
    </recommendedName>
</protein>
<dbReference type="Pfam" id="PF11329">
    <property type="entry name" value="DUF3131"/>
    <property type="match status" value="1"/>
</dbReference>